<evidence type="ECO:0000313" key="1">
    <source>
        <dbReference type="EMBL" id="KAB2634113.1"/>
    </source>
</evidence>
<comment type="caution">
    <text evidence="1">The sequence shown here is derived from an EMBL/GenBank/DDBJ whole genome shotgun (WGS) entry which is preliminary data.</text>
</comment>
<organism evidence="1 2">
    <name type="scientific">Pyrus ussuriensis x Pyrus communis</name>
    <dbReference type="NCBI Taxonomy" id="2448454"/>
    <lineage>
        <taxon>Eukaryota</taxon>
        <taxon>Viridiplantae</taxon>
        <taxon>Streptophyta</taxon>
        <taxon>Embryophyta</taxon>
        <taxon>Tracheophyta</taxon>
        <taxon>Spermatophyta</taxon>
        <taxon>Magnoliopsida</taxon>
        <taxon>eudicotyledons</taxon>
        <taxon>Gunneridae</taxon>
        <taxon>Pentapetalae</taxon>
        <taxon>rosids</taxon>
        <taxon>fabids</taxon>
        <taxon>Rosales</taxon>
        <taxon>Rosaceae</taxon>
        <taxon>Amygdaloideae</taxon>
        <taxon>Maleae</taxon>
        <taxon>Pyrus</taxon>
    </lineage>
</organism>
<dbReference type="Proteomes" id="UP000327157">
    <property type="component" value="Unassembled WGS sequence"/>
</dbReference>
<dbReference type="EMBL" id="SMOL01000095">
    <property type="protein sequence ID" value="KAB2634113.1"/>
    <property type="molecule type" value="Genomic_DNA"/>
</dbReference>
<keyword evidence="2" id="KW-1185">Reference proteome</keyword>
<gene>
    <name evidence="1" type="ORF">D8674_039124</name>
</gene>
<evidence type="ECO:0000313" key="2">
    <source>
        <dbReference type="Proteomes" id="UP000327157"/>
    </source>
</evidence>
<sequence length="130" mass="14741">MIDVIRPNDLIEKYKLHKVNSPPPNFNLSMVKEFYSNILSTFFESGGLVYVRGYDLSVYHRKAYADLLIPFIKGTSNNGNPTLESARILFAMLTHCDVPFSFLIFKSILSKSKRAGTHQRGSTIHLCLIT</sequence>
<name>A0A5N5I4N9_9ROSA</name>
<proteinExistence type="predicted"/>
<protein>
    <submittedName>
        <fullName evidence="1">S ribonuclease</fullName>
    </submittedName>
</protein>
<dbReference type="AlphaFoldDB" id="A0A5N5I4N9"/>
<reference evidence="1 2" key="2">
    <citation type="submission" date="2019-11" db="EMBL/GenBank/DDBJ databases">
        <title>A de novo genome assembly of a pear dwarfing rootstock.</title>
        <authorList>
            <person name="Wang F."/>
            <person name="Wang J."/>
            <person name="Li S."/>
            <person name="Zhang Y."/>
            <person name="Fang M."/>
            <person name="Ma L."/>
            <person name="Zhao Y."/>
            <person name="Jiang S."/>
        </authorList>
    </citation>
    <scope>NUCLEOTIDE SEQUENCE [LARGE SCALE GENOMIC DNA]</scope>
    <source>
        <strain evidence="1">S2</strain>
        <tissue evidence="1">Leaf</tissue>
    </source>
</reference>
<accession>A0A5N5I4N9</accession>
<reference evidence="1 2" key="1">
    <citation type="submission" date="2019-09" db="EMBL/GenBank/DDBJ databases">
        <authorList>
            <person name="Ou C."/>
        </authorList>
    </citation>
    <scope>NUCLEOTIDE SEQUENCE [LARGE SCALE GENOMIC DNA]</scope>
    <source>
        <strain evidence="1">S2</strain>
        <tissue evidence="1">Leaf</tissue>
    </source>
</reference>